<evidence type="ECO:0000256" key="3">
    <source>
        <dbReference type="ARBA" id="ARBA00023163"/>
    </source>
</evidence>
<dbReference type="RefSeq" id="WP_092081946.1">
    <property type="nucleotide sequence ID" value="NZ_FOYI01000012.1"/>
</dbReference>
<evidence type="ECO:0000256" key="1">
    <source>
        <dbReference type="ARBA" id="ARBA00023015"/>
    </source>
</evidence>
<evidence type="ECO:0000313" key="5">
    <source>
        <dbReference type="EMBL" id="SFR17121.1"/>
    </source>
</evidence>
<gene>
    <name evidence="5" type="ORF">SAMN04515673_11222</name>
</gene>
<feature type="domain" description="HTH lacI-type" evidence="4">
    <location>
        <begin position="1"/>
        <end position="55"/>
    </location>
</feature>
<evidence type="ECO:0000313" key="6">
    <source>
        <dbReference type="Proteomes" id="UP000199302"/>
    </source>
</evidence>
<dbReference type="Gene3D" id="1.10.260.40">
    <property type="entry name" value="lambda repressor-like DNA-binding domains"/>
    <property type="match status" value="1"/>
</dbReference>
<dbReference type="OrthoDB" id="234496at2"/>
<dbReference type="Gene3D" id="3.40.50.2300">
    <property type="match status" value="2"/>
</dbReference>
<evidence type="ECO:0000259" key="4">
    <source>
        <dbReference type="PROSITE" id="PS50932"/>
    </source>
</evidence>
<dbReference type="AlphaFoldDB" id="A0A1I6EHV6"/>
<dbReference type="InterPro" id="IPR028082">
    <property type="entry name" value="Peripla_BP_I"/>
</dbReference>
<dbReference type="Pfam" id="PF00356">
    <property type="entry name" value="LacI"/>
    <property type="match status" value="1"/>
</dbReference>
<dbReference type="CDD" id="cd20010">
    <property type="entry name" value="PBP1_AglR-like"/>
    <property type="match status" value="1"/>
</dbReference>
<dbReference type="InterPro" id="IPR046335">
    <property type="entry name" value="LacI/GalR-like_sensor"/>
</dbReference>
<dbReference type="CDD" id="cd01392">
    <property type="entry name" value="HTH_LacI"/>
    <property type="match status" value="1"/>
</dbReference>
<keyword evidence="1" id="KW-0805">Transcription regulation</keyword>
<dbReference type="EMBL" id="FOYI01000012">
    <property type="protein sequence ID" value="SFR17121.1"/>
    <property type="molecule type" value="Genomic_DNA"/>
</dbReference>
<dbReference type="GO" id="GO:0003700">
    <property type="term" value="F:DNA-binding transcription factor activity"/>
    <property type="evidence" value="ECO:0007669"/>
    <property type="project" value="TreeGrafter"/>
</dbReference>
<protein>
    <submittedName>
        <fullName evidence="5">Transcriptional regulator, LacI family</fullName>
    </submittedName>
</protein>
<dbReference type="Proteomes" id="UP000199302">
    <property type="component" value="Unassembled WGS sequence"/>
</dbReference>
<reference evidence="5 6" key="1">
    <citation type="submission" date="2016-10" db="EMBL/GenBank/DDBJ databases">
        <authorList>
            <person name="de Groot N.N."/>
        </authorList>
    </citation>
    <scope>NUCLEOTIDE SEQUENCE [LARGE SCALE GENOMIC DNA]</scope>
    <source>
        <strain evidence="6">KMM 9023,NRIC 0796,JCM 17311,KCTC 23692</strain>
    </source>
</reference>
<proteinExistence type="predicted"/>
<accession>A0A1I6EHV6</accession>
<dbReference type="SUPFAM" id="SSF53822">
    <property type="entry name" value="Periplasmic binding protein-like I"/>
    <property type="match status" value="1"/>
</dbReference>
<dbReference type="InterPro" id="IPR010982">
    <property type="entry name" value="Lambda_DNA-bd_dom_sf"/>
</dbReference>
<dbReference type="PANTHER" id="PTHR30146">
    <property type="entry name" value="LACI-RELATED TRANSCRIPTIONAL REPRESSOR"/>
    <property type="match status" value="1"/>
</dbReference>
<dbReference type="SUPFAM" id="SSF47413">
    <property type="entry name" value="lambda repressor-like DNA-binding domains"/>
    <property type="match status" value="1"/>
</dbReference>
<keyword evidence="6" id="KW-1185">Reference proteome</keyword>
<dbReference type="PANTHER" id="PTHR30146:SF109">
    <property type="entry name" value="HTH-TYPE TRANSCRIPTIONAL REGULATOR GALS"/>
    <property type="match status" value="1"/>
</dbReference>
<evidence type="ECO:0000256" key="2">
    <source>
        <dbReference type="ARBA" id="ARBA00023125"/>
    </source>
</evidence>
<keyword evidence="3" id="KW-0804">Transcription</keyword>
<name>A0A1I6EHV6_9RHOB</name>
<keyword evidence="2" id="KW-0238">DNA-binding</keyword>
<dbReference type="InterPro" id="IPR000843">
    <property type="entry name" value="HTH_LacI"/>
</dbReference>
<dbReference type="PROSITE" id="PS50932">
    <property type="entry name" value="HTH_LACI_2"/>
    <property type="match status" value="1"/>
</dbReference>
<sequence>MNLKQLSAHLGLSQTTVSRALNGYPEVNAVTRERVEQAARTFGYQPNRRARSLATGQAMAIGHVIPGRFQHELHNPIFGDFIAGAGQLYADHGYDLMLTFVGQRQELDVYRELHGRGAVDGVIVQGPRMTDERIERLTEIGMRFVVHGRSTNSSVPYSWVDMNNERAFERATEYLIGLGHRRIGLINGLETLDFAHRRRRGFCAALKTAGITPEPELMTSAEMTETYGYETTVRMLAAPKPPTAIVVSSMPAAFGVRLAIENAGLVMGRDISVVTHDDDLSYLRNDGDTPAFTATRSSAHEAGRMCAEILIAQLRSKQTEPVHKMLEAEFVIGRSTGPAPE</sequence>
<dbReference type="STRING" id="871652.SAMN04515673_11222"/>
<dbReference type="Pfam" id="PF13377">
    <property type="entry name" value="Peripla_BP_3"/>
    <property type="match status" value="1"/>
</dbReference>
<dbReference type="GO" id="GO:0000976">
    <property type="term" value="F:transcription cis-regulatory region binding"/>
    <property type="evidence" value="ECO:0007669"/>
    <property type="project" value="TreeGrafter"/>
</dbReference>
<organism evidence="5 6">
    <name type="scientific">Poseidonocella sedimentorum</name>
    <dbReference type="NCBI Taxonomy" id="871652"/>
    <lineage>
        <taxon>Bacteria</taxon>
        <taxon>Pseudomonadati</taxon>
        <taxon>Pseudomonadota</taxon>
        <taxon>Alphaproteobacteria</taxon>
        <taxon>Rhodobacterales</taxon>
        <taxon>Roseobacteraceae</taxon>
        <taxon>Poseidonocella</taxon>
    </lineage>
</organism>
<dbReference type="SMART" id="SM00354">
    <property type="entry name" value="HTH_LACI"/>
    <property type="match status" value="1"/>
</dbReference>